<organism evidence="11 12">
    <name type="scientific">Ewingella americana (strain ATCC 33852 / DSM 4580 / CCUG 14506 / JCM 5911 / LMG 7869 / NCTC 12157 / CDC 1468-78)</name>
    <dbReference type="NCBI Taxonomy" id="910964"/>
    <lineage>
        <taxon>Bacteria</taxon>
        <taxon>Pseudomonadati</taxon>
        <taxon>Pseudomonadota</taxon>
        <taxon>Gammaproteobacteria</taxon>
        <taxon>Enterobacterales</taxon>
        <taxon>Yersiniaceae</taxon>
        <taxon>Ewingella</taxon>
    </lineage>
</organism>
<gene>
    <name evidence="9 11" type="primary">kdsA</name>
    <name evidence="11" type="ORF">GEAM_1843</name>
</gene>
<comment type="caution">
    <text evidence="11">The sequence shown here is derived from an EMBL/GenBank/DDBJ whole genome shotgun (WGS) entry which is preliminary data.</text>
</comment>
<dbReference type="eggNOG" id="COG2877">
    <property type="taxonomic scope" value="Bacteria"/>
</dbReference>
<feature type="domain" description="DAHP synthetase I/KDSA" evidence="10">
    <location>
        <begin position="6"/>
        <end position="275"/>
    </location>
</feature>
<comment type="subcellular location">
    <subcellularLocation>
        <location evidence="1 9">Cytoplasm</location>
    </subcellularLocation>
</comment>
<dbReference type="NCBIfam" id="NF009109">
    <property type="entry name" value="PRK12457.1"/>
    <property type="match status" value="1"/>
</dbReference>
<name>A0A085GB79_EWIA3</name>
<dbReference type="Gene3D" id="3.20.20.70">
    <property type="entry name" value="Aldolase class I"/>
    <property type="match status" value="1"/>
</dbReference>
<dbReference type="EMBL" id="JMPJ01000052">
    <property type="protein sequence ID" value="KFC80974.1"/>
    <property type="molecule type" value="Genomic_DNA"/>
</dbReference>
<dbReference type="InterPro" id="IPR006269">
    <property type="entry name" value="KDO8P_synthase"/>
</dbReference>
<comment type="pathway">
    <text evidence="2">Bacterial outer membrane biogenesis; lipopolysaccharide biosynthesis.</text>
</comment>
<sequence length="284" mass="30774">MKQKVVSIKDINVANDLPFVLFGGMNVLESRDMAMRVCEHYVTVTQKLGIPYVFKASFDKANRSSIHSYRGPGLDEGMKIFQDLKQAFGVKIITDVHESWQAQPVSEVVDVIQLPAFLARQTDLVEAMAKTGAVINVKKPQFVSPGQMGNIVEKFKEGGNDQVILCDRGSNFGYDNLVVDMLGINVMINATGGHPVIFDVTHALQTRDPFGAASGGRRAQVAELARAGMAVGLAGLFIEAHEDPANAKCDGPSALPLAKLEPFLVQMKAIDDLVKSFPALDTSK</sequence>
<comment type="pathway">
    <text evidence="3 9">Carbohydrate biosynthesis; 3-deoxy-D-manno-octulosonate biosynthesis; 3-deoxy-D-manno-octulosonate from D-ribulose 5-phosphate: step 2/3.</text>
</comment>
<dbReference type="FunFam" id="3.20.20.70:FF:000058">
    <property type="entry name" value="2-dehydro-3-deoxyphosphooctonate aldolase"/>
    <property type="match status" value="1"/>
</dbReference>
<dbReference type="AlphaFoldDB" id="A0A085GB79"/>
<evidence type="ECO:0000256" key="8">
    <source>
        <dbReference type="ARBA" id="ARBA00049112"/>
    </source>
</evidence>
<keyword evidence="7 9" id="KW-0448">Lipopolysaccharide biosynthesis</keyword>
<dbReference type="GO" id="GO:0005737">
    <property type="term" value="C:cytoplasm"/>
    <property type="evidence" value="ECO:0007669"/>
    <property type="project" value="UniProtKB-SubCell"/>
</dbReference>
<dbReference type="PANTHER" id="PTHR21057">
    <property type="entry name" value="PHOSPHO-2-DEHYDRO-3-DEOXYHEPTONATE ALDOLASE"/>
    <property type="match status" value="1"/>
</dbReference>
<dbReference type="OrthoDB" id="9776934at2"/>
<protein>
    <recommendedName>
        <fullName evidence="9">2-dehydro-3-deoxyphosphooctonate aldolase</fullName>
        <ecNumber evidence="9">2.5.1.55</ecNumber>
    </recommendedName>
    <alternativeName>
        <fullName evidence="9">3-deoxy-D-manno-octulosonic acid 8-phosphate synthase</fullName>
    </alternativeName>
    <alternativeName>
        <fullName evidence="9">KDO-8-phosphate synthase</fullName>
        <shortName evidence="9">KDO 8-P synthase</shortName>
        <shortName evidence="9">KDOPS</shortName>
    </alternativeName>
    <alternativeName>
        <fullName evidence="9">Phospho-2-dehydro-3-deoxyoctonate aldolase</fullName>
    </alternativeName>
</protein>
<comment type="catalytic activity">
    <reaction evidence="8 9">
        <text>D-arabinose 5-phosphate + phosphoenolpyruvate + H2O = 3-deoxy-alpha-D-manno-2-octulosonate-8-phosphate + phosphate</text>
        <dbReference type="Rhea" id="RHEA:14053"/>
        <dbReference type="ChEBI" id="CHEBI:15377"/>
        <dbReference type="ChEBI" id="CHEBI:43474"/>
        <dbReference type="ChEBI" id="CHEBI:57693"/>
        <dbReference type="ChEBI" id="CHEBI:58702"/>
        <dbReference type="ChEBI" id="CHEBI:85985"/>
        <dbReference type="EC" id="2.5.1.55"/>
    </reaction>
</comment>
<evidence type="ECO:0000256" key="5">
    <source>
        <dbReference type="ARBA" id="ARBA00022490"/>
    </source>
</evidence>
<dbReference type="STRING" id="910964.GEAM_1843"/>
<evidence type="ECO:0000256" key="6">
    <source>
        <dbReference type="ARBA" id="ARBA00022679"/>
    </source>
</evidence>
<evidence type="ECO:0000256" key="2">
    <source>
        <dbReference type="ARBA" id="ARBA00004756"/>
    </source>
</evidence>
<evidence type="ECO:0000256" key="3">
    <source>
        <dbReference type="ARBA" id="ARBA00004845"/>
    </source>
</evidence>
<dbReference type="GO" id="GO:0019294">
    <property type="term" value="P:keto-3-deoxy-D-manno-octulosonic acid biosynthetic process"/>
    <property type="evidence" value="ECO:0007669"/>
    <property type="project" value="UniProtKB-UniRule"/>
</dbReference>
<evidence type="ECO:0000256" key="9">
    <source>
        <dbReference type="HAMAP-Rule" id="MF_00056"/>
    </source>
</evidence>
<keyword evidence="12" id="KW-1185">Reference proteome</keyword>
<dbReference type="Proteomes" id="UP000028640">
    <property type="component" value="Unassembled WGS sequence"/>
</dbReference>
<evidence type="ECO:0000256" key="1">
    <source>
        <dbReference type="ARBA" id="ARBA00004496"/>
    </source>
</evidence>
<accession>A0A085GB79</accession>
<dbReference type="EC" id="2.5.1.55" evidence="9"/>
<dbReference type="NCBIfam" id="NF003543">
    <property type="entry name" value="PRK05198.1"/>
    <property type="match status" value="1"/>
</dbReference>
<comment type="similarity">
    <text evidence="4 9">Belongs to the KdsA family.</text>
</comment>
<dbReference type="GO" id="GO:0008676">
    <property type="term" value="F:3-deoxy-8-phosphooctulonate synthase activity"/>
    <property type="evidence" value="ECO:0007669"/>
    <property type="project" value="UniProtKB-UniRule"/>
</dbReference>
<dbReference type="InterPro" id="IPR013785">
    <property type="entry name" value="Aldolase_TIM"/>
</dbReference>
<keyword evidence="6 9" id="KW-0808">Transferase</keyword>
<dbReference type="RefSeq" id="WP_034790806.1">
    <property type="nucleotide sequence ID" value="NZ_JMPJ01000052.1"/>
</dbReference>
<dbReference type="HAMAP" id="MF_00056">
    <property type="entry name" value="KDO8P_synth"/>
    <property type="match status" value="1"/>
</dbReference>
<dbReference type="UniPathway" id="UPA00030"/>
<evidence type="ECO:0000313" key="11">
    <source>
        <dbReference type="EMBL" id="KFC80974.1"/>
    </source>
</evidence>
<reference evidence="11 12" key="1">
    <citation type="submission" date="2014-05" db="EMBL/GenBank/DDBJ databases">
        <title>ATOL: Assembling a taxonomically balanced genome-scale reconstruction of the evolutionary history of the Enterobacteriaceae.</title>
        <authorList>
            <person name="Plunkett G.III."/>
            <person name="Neeno-Eckwall E.C."/>
            <person name="Glasner J.D."/>
            <person name="Perna N.T."/>
        </authorList>
    </citation>
    <scope>NUCLEOTIDE SEQUENCE [LARGE SCALE GENOMIC DNA]</scope>
    <source>
        <strain evidence="11 12">ATCC 33852</strain>
    </source>
</reference>
<dbReference type="UniPathway" id="UPA00357">
    <property type="reaction ID" value="UER00474"/>
</dbReference>
<dbReference type="Pfam" id="PF00793">
    <property type="entry name" value="DAHP_synth_1"/>
    <property type="match status" value="1"/>
</dbReference>
<keyword evidence="5 9" id="KW-0963">Cytoplasm</keyword>
<dbReference type="NCBIfam" id="TIGR01362">
    <property type="entry name" value="KDO8P_synth"/>
    <property type="match status" value="1"/>
</dbReference>
<evidence type="ECO:0000259" key="10">
    <source>
        <dbReference type="Pfam" id="PF00793"/>
    </source>
</evidence>
<proteinExistence type="inferred from homology"/>
<evidence type="ECO:0000256" key="4">
    <source>
        <dbReference type="ARBA" id="ARBA00010499"/>
    </source>
</evidence>
<dbReference type="InterPro" id="IPR006218">
    <property type="entry name" value="DAHP1/KDSA"/>
</dbReference>
<dbReference type="SUPFAM" id="SSF51569">
    <property type="entry name" value="Aldolase"/>
    <property type="match status" value="1"/>
</dbReference>
<evidence type="ECO:0000313" key="12">
    <source>
        <dbReference type="Proteomes" id="UP000028640"/>
    </source>
</evidence>
<evidence type="ECO:0000256" key="7">
    <source>
        <dbReference type="ARBA" id="ARBA00022985"/>
    </source>
</evidence>
<dbReference type="GeneID" id="78380191"/>